<dbReference type="AlphaFoldDB" id="A0A1J1HK24"/>
<keyword evidence="2" id="KW-1185">Reference proteome</keyword>
<reference evidence="1 2" key="1">
    <citation type="submission" date="2015-04" db="EMBL/GenBank/DDBJ databases">
        <authorList>
            <person name="Syromyatnikov M.Y."/>
            <person name="Popov V.N."/>
        </authorList>
    </citation>
    <scope>NUCLEOTIDE SEQUENCE [LARGE SCALE GENOMIC DNA]</scope>
</reference>
<dbReference type="EMBL" id="CVRI01000002">
    <property type="protein sequence ID" value="CRK86822.1"/>
    <property type="molecule type" value="Genomic_DNA"/>
</dbReference>
<sequence>MKRCSLKKQQWQHKAKGTEMHMKVNIKFHNATGETKQKAKKLLKAIIRMFNIASSTPHFKLNPI</sequence>
<organism evidence="1 2">
    <name type="scientific">Clunio marinus</name>
    <dbReference type="NCBI Taxonomy" id="568069"/>
    <lineage>
        <taxon>Eukaryota</taxon>
        <taxon>Metazoa</taxon>
        <taxon>Ecdysozoa</taxon>
        <taxon>Arthropoda</taxon>
        <taxon>Hexapoda</taxon>
        <taxon>Insecta</taxon>
        <taxon>Pterygota</taxon>
        <taxon>Neoptera</taxon>
        <taxon>Endopterygota</taxon>
        <taxon>Diptera</taxon>
        <taxon>Nematocera</taxon>
        <taxon>Chironomoidea</taxon>
        <taxon>Chironomidae</taxon>
        <taxon>Clunio</taxon>
    </lineage>
</organism>
<dbReference type="Proteomes" id="UP000183832">
    <property type="component" value="Unassembled WGS sequence"/>
</dbReference>
<evidence type="ECO:0000313" key="1">
    <source>
        <dbReference type="EMBL" id="CRK86822.1"/>
    </source>
</evidence>
<name>A0A1J1HK24_9DIPT</name>
<protein>
    <submittedName>
        <fullName evidence="1">CLUMA_CG000651, isoform A</fullName>
    </submittedName>
</protein>
<gene>
    <name evidence="1" type="ORF">CLUMA_CG000651</name>
</gene>
<accession>A0A1J1HK24</accession>
<proteinExistence type="predicted"/>
<evidence type="ECO:0000313" key="2">
    <source>
        <dbReference type="Proteomes" id="UP000183832"/>
    </source>
</evidence>